<evidence type="ECO:0000313" key="7">
    <source>
        <dbReference type="Proteomes" id="UP000282106"/>
    </source>
</evidence>
<evidence type="ECO:0000256" key="1">
    <source>
        <dbReference type="ARBA" id="ARBA00004370"/>
    </source>
</evidence>
<dbReference type="RefSeq" id="WP_123211174.1">
    <property type="nucleotide sequence ID" value="NZ_RJVO01000002.1"/>
</dbReference>
<dbReference type="SUPFAM" id="SSF161084">
    <property type="entry name" value="MAPEG domain-like"/>
    <property type="match status" value="1"/>
</dbReference>
<gene>
    <name evidence="6" type="ORF">ED208_07120</name>
</gene>
<dbReference type="Pfam" id="PF01124">
    <property type="entry name" value="MAPEG"/>
    <property type="match status" value="1"/>
</dbReference>
<protein>
    <submittedName>
        <fullName evidence="6">MAPEG family protein</fullName>
    </submittedName>
</protein>
<dbReference type="InterPro" id="IPR023352">
    <property type="entry name" value="MAPEG-like_dom_sf"/>
</dbReference>
<sequence>MAAYHALLGFTGWTLLLVVLVFAYRGVRLLTGTPINSWTRGAKTVEDPVFMKRVEDAHANALENLPIFAVLVLSAAALGKLEAINALAPYVLYARVGQSLVHLSGTNQLQVLIRAGFWGAQLALFFLMLVKLFA</sequence>
<keyword evidence="2 5" id="KW-0812">Transmembrane</keyword>
<comment type="subcellular location">
    <subcellularLocation>
        <location evidence="1">Membrane</location>
    </subcellularLocation>
</comment>
<keyword evidence="7" id="KW-1185">Reference proteome</keyword>
<evidence type="ECO:0000256" key="4">
    <source>
        <dbReference type="ARBA" id="ARBA00023136"/>
    </source>
</evidence>
<evidence type="ECO:0000256" key="3">
    <source>
        <dbReference type="ARBA" id="ARBA00022989"/>
    </source>
</evidence>
<name>A0A3N0VHH2_9GAMM</name>
<feature type="transmembrane region" description="Helical" evidence="5">
    <location>
        <begin position="111"/>
        <end position="130"/>
    </location>
</feature>
<organism evidence="6 7">
    <name type="scientific">Stagnimonas aquatica</name>
    <dbReference type="NCBI Taxonomy" id="2689987"/>
    <lineage>
        <taxon>Bacteria</taxon>
        <taxon>Pseudomonadati</taxon>
        <taxon>Pseudomonadota</taxon>
        <taxon>Gammaproteobacteria</taxon>
        <taxon>Nevskiales</taxon>
        <taxon>Nevskiaceae</taxon>
        <taxon>Stagnimonas</taxon>
    </lineage>
</organism>
<dbReference type="InParanoid" id="A0A3N0VHH2"/>
<evidence type="ECO:0000256" key="5">
    <source>
        <dbReference type="SAM" id="Phobius"/>
    </source>
</evidence>
<keyword evidence="3 5" id="KW-1133">Transmembrane helix</keyword>
<dbReference type="Proteomes" id="UP000282106">
    <property type="component" value="Unassembled WGS sequence"/>
</dbReference>
<accession>A0A3N0VHH2</accession>
<proteinExistence type="predicted"/>
<feature type="transmembrane region" description="Helical" evidence="5">
    <location>
        <begin position="6"/>
        <end position="24"/>
    </location>
</feature>
<dbReference type="InterPro" id="IPR001129">
    <property type="entry name" value="Membr-assoc_MAPEG"/>
</dbReference>
<dbReference type="Gene3D" id="1.20.120.550">
    <property type="entry name" value="Membrane associated eicosanoid/glutathione metabolism-like domain"/>
    <property type="match status" value="1"/>
</dbReference>
<reference evidence="6 7" key="1">
    <citation type="submission" date="2018-10" db="EMBL/GenBank/DDBJ databases">
        <authorList>
            <person name="Chen W.-M."/>
        </authorList>
    </citation>
    <scope>NUCLEOTIDE SEQUENCE [LARGE SCALE GENOMIC DNA]</scope>
    <source>
        <strain evidence="6 7">THS-13</strain>
    </source>
</reference>
<dbReference type="EMBL" id="RJVO01000002">
    <property type="protein sequence ID" value="ROH92131.1"/>
    <property type="molecule type" value="Genomic_DNA"/>
</dbReference>
<dbReference type="GO" id="GO:0016020">
    <property type="term" value="C:membrane"/>
    <property type="evidence" value="ECO:0007669"/>
    <property type="project" value="UniProtKB-SubCell"/>
</dbReference>
<evidence type="ECO:0000313" key="6">
    <source>
        <dbReference type="EMBL" id="ROH92131.1"/>
    </source>
</evidence>
<evidence type="ECO:0000256" key="2">
    <source>
        <dbReference type="ARBA" id="ARBA00022692"/>
    </source>
</evidence>
<keyword evidence="4 5" id="KW-0472">Membrane</keyword>
<comment type="caution">
    <text evidence="6">The sequence shown here is derived from an EMBL/GenBank/DDBJ whole genome shotgun (WGS) entry which is preliminary data.</text>
</comment>
<dbReference type="AlphaFoldDB" id="A0A3N0VHH2"/>